<dbReference type="PANTHER" id="PTHR11487">
    <property type="entry name" value="THIOESTERASE"/>
    <property type="match status" value="1"/>
</dbReference>
<organism evidence="3 4">
    <name type="scientific">Spirosoma terrae</name>
    <dbReference type="NCBI Taxonomy" id="1968276"/>
    <lineage>
        <taxon>Bacteria</taxon>
        <taxon>Pseudomonadati</taxon>
        <taxon>Bacteroidota</taxon>
        <taxon>Cytophagia</taxon>
        <taxon>Cytophagales</taxon>
        <taxon>Cytophagaceae</taxon>
        <taxon>Spirosoma</taxon>
    </lineage>
</organism>
<dbReference type="PROSITE" id="PS51257">
    <property type="entry name" value="PROKAR_LIPOPROTEIN"/>
    <property type="match status" value="1"/>
</dbReference>
<evidence type="ECO:0000313" key="3">
    <source>
        <dbReference type="EMBL" id="NDU97876.1"/>
    </source>
</evidence>
<evidence type="ECO:0000313" key="4">
    <source>
        <dbReference type="Proteomes" id="UP000474175"/>
    </source>
</evidence>
<name>A0A6L9LBJ7_9BACT</name>
<protein>
    <submittedName>
        <fullName evidence="3">Thioesterase</fullName>
    </submittedName>
</protein>
<comment type="caution">
    <text evidence="3">The sequence shown here is derived from an EMBL/GenBank/DDBJ whole genome shotgun (WGS) entry which is preliminary data.</text>
</comment>
<dbReference type="PANTHER" id="PTHR11487:SF0">
    <property type="entry name" value="S-ACYL FATTY ACID SYNTHASE THIOESTERASE, MEDIUM CHAIN"/>
    <property type="match status" value="1"/>
</dbReference>
<sequence>MESLRLFCFPFAAGSCYSYQPLIQQAPSGVSWLPLDYPGRGRRLFEPALNSLDAVVDDLFQRLKPQLTGPFAFFGHSMGSLVAYQLSCRLRSEGMTLPLHLFLSGRGGASIPEKQRNAKHMTRQEIIDEVRDMDGDLSALLKNPRSFDLYEKVLRADMMALESYEYEQTGPANLSIPATVFIGDHDIYTPAEAARWQEEFLTPIDLHVLPGGHFFLFDNAPFIHECVRKALAPFLLYPMQQHEISPYSLSDSALQCAARSAGADNSWTIASGANATAHCPG</sequence>
<feature type="domain" description="Thioesterase" evidence="2">
    <location>
        <begin position="5"/>
        <end position="225"/>
    </location>
</feature>
<evidence type="ECO:0000259" key="2">
    <source>
        <dbReference type="Pfam" id="PF00975"/>
    </source>
</evidence>
<dbReference type="Gene3D" id="3.40.50.1820">
    <property type="entry name" value="alpha/beta hydrolase"/>
    <property type="match status" value="1"/>
</dbReference>
<keyword evidence="4" id="KW-1185">Reference proteome</keyword>
<dbReference type="Pfam" id="PF00975">
    <property type="entry name" value="Thioesterase"/>
    <property type="match status" value="1"/>
</dbReference>
<comment type="similarity">
    <text evidence="1">Belongs to the thioesterase family.</text>
</comment>
<dbReference type="RefSeq" id="WP_163953762.1">
    <property type="nucleotide sequence ID" value="NZ_JAAFZH010000013.1"/>
</dbReference>
<dbReference type="GO" id="GO:0008610">
    <property type="term" value="P:lipid biosynthetic process"/>
    <property type="evidence" value="ECO:0007669"/>
    <property type="project" value="TreeGrafter"/>
</dbReference>
<reference evidence="3 4" key="1">
    <citation type="submission" date="2020-02" db="EMBL/GenBank/DDBJ databases">
        <title>Draft genome sequence of two Spirosoma agri KCTC 52727 and Spirosoma terrae KCTC 52035.</title>
        <authorList>
            <person name="Rojas J."/>
            <person name="Ambika Manirajan B."/>
            <person name="Suarez C."/>
            <person name="Ratering S."/>
            <person name="Schnell S."/>
        </authorList>
    </citation>
    <scope>NUCLEOTIDE SEQUENCE [LARGE SCALE GENOMIC DNA]</scope>
    <source>
        <strain evidence="3 4">KCTC 52035</strain>
    </source>
</reference>
<dbReference type="EMBL" id="JAAFZH010000013">
    <property type="protein sequence ID" value="NDU97876.1"/>
    <property type="molecule type" value="Genomic_DNA"/>
</dbReference>
<evidence type="ECO:0000256" key="1">
    <source>
        <dbReference type="ARBA" id="ARBA00007169"/>
    </source>
</evidence>
<proteinExistence type="inferred from homology"/>
<dbReference type="AlphaFoldDB" id="A0A6L9LBJ7"/>
<dbReference type="InterPro" id="IPR001031">
    <property type="entry name" value="Thioesterase"/>
</dbReference>
<dbReference type="InterPro" id="IPR029058">
    <property type="entry name" value="AB_hydrolase_fold"/>
</dbReference>
<accession>A0A6L9LBJ7</accession>
<gene>
    <name evidence="3" type="ORF">GK108_23525</name>
</gene>
<dbReference type="InterPro" id="IPR012223">
    <property type="entry name" value="TEII"/>
</dbReference>
<dbReference type="Proteomes" id="UP000474175">
    <property type="component" value="Unassembled WGS sequence"/>
</dbReference>
<dbReference type="SUPFAM" id="SSF53474">
    <property type="entry name" value="alpha/beta-Hydrolases"/>
    <property type="match status" value="1"/>
</dbReference>